<evidence type="ECO:0000313" key="2">
    <source>
        <dbReference type="EMBL" id="GIX64135.1"/>
    </source>
</evidence>
<feature type="compositionally biased region" description="Low complexity" evidence="1">
    <location>
        <begin position="752"/>
        <end position="768"/>
    </location>
</feature>
<dbReference type="Pfam" id="PF12785">
    <property type="entry name" value="VESA1_N"/>
    <property type="match status" value="1"/>
</dbReference>
<feature type="region of interest" description="Disordered" evidence="1">
    <location>
        <begin position="386"/>
        <end position="428"/>
    </location>
</feature>
<dbReference type="AlphaFoldDB" id="A0AAV4LW78"/>
<evidence type="ECO:0000313" key="3">
    <source>
        <dbReference type="Proteomes" id="UP001497744"/>
    </source>
</evidence>
<dbReference type="InterPro" id="IPR024751">
    <property type="entry name" value="VESA1"/>
</dbReference>
<gene>
    <name evidence="2" type="ORF">BcabD6B2_35700</name>
</gene>
<comment type="caution">
    <text evidence="2">The sequence shown here is derived from an EMBL/GenBank/DDBJ whole genome shotgun (WGS) entry which is preliminary data.</text>
</comment>
<keyword evidence="3" id="KW-1185">Reference proteome</keyword>
<protein>
    <submittedName>
        <fullName evidence="2">Variant erythrocyte surface antigen-1 family protein</fullName>
    </submittedName>
</protein>
<evidence type="ECO:0000256" key="1">
    <source>
        <dbReference type="SAM" id="MobiDB-lite"/>
    </source>
</evidence>
<sequence length="876" mass="95111">MTNICLGIPEPKTLKDALNLFGALSRSELKGRVGDGLGQRVKKALGLEKTPYSVSRDNDYTTIDQNYERVLENLEKLREEIVGEYATSNYGEYGHLQFSSDDDSCVELCVKYIRDILPKLYATLVFLKFQLEDENNLGGEGWKEENRNSGPLSQWLKGKHGVPSTSPSNATILPGGYEDDLRQEAKDGLVFLLGNLINYSDDGDGASLQYLFLDLAVITDFSPCSVATCLATIRGLCKKSSDIFANHIKHIKGLDSVLKTLSDSLKLLAPDKDEDKDAYLTALFEGSPTRYSKILTEDTFVKHFEWLKRKLFQLIENLNALKEDAAKWSQQELTSAKISGPFGYGFSFSEQWQGWKENIRSQIPGTIEKLTDGLITLKTVLEKHFNPDVSPGTSGSLGHDTSSTLNLRSSEQESDARRNLETSATGSVTVPVPQNLKDAIDWVLRLSNKDGQGGDDGIRDLAEAVGKLLDTVDISNYKNYKSRLQSVITNLANGLKVFAGYNAEGQPTGKGIASIKYKSSYSASETWEHSQDSDSDAKDQKCAKVFLGCMPLIYYGITYLYWRCATTTGCNGYWELMCFNGTTVYATTTDITSNLLSIFMASVGYTNKYQLSSKSGDDVMSKLKGTFNELNITSTTGDSKFTYSTFLEHVERNAVNSLNSTPETCPLYALYYVAVAYWKSAPANTSGIAEAIQKLGERFLKLYNSSGTHYALQQPINDLMDNVKTSLTPHGLSGPVTHGPRKPRSLDTVSLTPTTAIATTTTGTTTNDGGTGPQGPRGDERETAEASGRGDVQHAADQAGENESKDVAGNSSDSPSSAPAAIPPTLRPISFVPPSSSVSYVAGSVAACTAAGGAAAAYFVNVGGFADIVMTVFGLN</sequence>
<proteinExistence type="predicted"/>
<dbReference type="GeneID" id="94195616"/>
<accession>A0AAV4LW78</accession>
<reference evidence="2 3" key="1">
    <citation type="submission" date="2021-06" db="EMBL/GenBank/DDBJ databases">
        <title>Genome sequence of Babesia caballi.</title>
        <authorList>
            <person name="Yamagishi J."/>
            <person name="Kidaka T."/>
            <person name="Ochi A."/>
        </authorList>
    </citation>
    <scope>NUCLEOTIDE SEQUENCE [LARGE SCALE GENOMIC DNA]</scope>
    <source>
        <strain evidence="2">USDA-D6B2</strain>
    </source>
</reference>
<dbReference type="RefSeq" id="XP_067716204.1">
    <property type="nucleotide sequence ID" value="XM_067860103.1"/>
</dbReference>
<feature type="compositionally biased region" description="Low complexity" evidence="1">
    <location>
        <begin position="811"/>
        <end position="820"/>
    </location>
</feature>
<dbReference type="Proteomes" id="UP001497744">
    <property type="component" value="Unassembled WGS sequence"/>
</dbReference>
<organism evidence="2 3">
    <name type="scientific">Babesia caballi</name>
    <dbReference type="NCBI Taxonomy" id="5871"/>
    <lineage>
        <taxon>Eukaryota</taxon>
        <taxon>Sar</taxon>
        <taxon>Alveolata</taxon>
        <taxon>Apicomplexa</taxon>
        <taxon>Aconoidasida</taxon>
        <taxon>Piroplasmida</taxon>
        <taxon>Babesiidae</taxon>
        <taxon>Babesia</taxon>
    </lineage>
</organism>
<name>A0AAV4LW78_BABCB</name>
<dbReference type="EMBL" id="BPLF01000003">
    <property type="protein sequence ID" value="GIX64135.1"/>
    <property type="molecule type" value="Genomic_DNA"/>
</dbReference>
<feature type="region of interest" description="Disordered" evidence="1">
    <location>
        <begin position="727"/>
        <end position="822"/>
    </location>
</feature>
<feature type="compositionally biased region" description="Basic and acidic residues" evidence="1">
    <location>
        <begin position="410"/>
        <end position="420"/>
    </location>
</feature>
<feature type="compositionally biased region" description="Polar residues" evidence="1">
    <location>
        <begin position="391"/>
        <end position="409"/>
    </location>
</feature>